<evidence type="ECO:0000256" key="1">
    <source>
        <dbReference type="SAM" id="MobiDB-lite"/>
    </source>
</evidence>
<reference evidence="3" key="1">
    <citation type="submission" date="2023-02" db="EMBL/GenBank/DDBJ databases">
        <title>Genome of toxic invasive species Heracleum sosnowskyi carries increased number of genes despite the absence of recent whole-genome duplications.</title>
        <authorList>
            <person name="Schelkunov M."/>
            <person name="Shtratnikova V."/>
            <person name="Makarenko M."/>
            <person name="Klepikova A."/>
            <person name="Omelchenko D."/>
            <person name="Novikova G."/>
            <person name="Obukhova E."/>
            <person name="Bogdanov V."/>
            <person name="Penin A."/>
            <person name="Logacheva M."/>
        </authorList>
    </citation>
    <scope>NUCLEOTIDE SEQUENCE</scope>
    <source>
        <strain evidence="3">Hsosn_3</strain>
        <tissue evidence="3">Leaf</tissue>
    </source>
</reference>
<dbReference type="AlphaFoldDB" id="A0AAD8I954"/>
<dbReference type="CDD" id="cd00293">
    <property type="entry name" value="USP-like"/>
    <property type="match status" value="1"/>
</dbReference>
<dbReference type="Pfam" id="PF00582">
    <property type="entry name" value="Usp"/>
    <property type="match status" value="1"/>
</dbReference>
<feature type="compositionally biased region" description="Basic and acidic residues" evidence="1">
    <location>
        <begin position="81"/>
        <end position="91"/>
    </location>
</feature>
<dbReference type="Gene3D" id="3.40.50.620">
    <property type="entry name" value="HUPs"/>
    <property type="match status" value="1"/>
</dbReference>
<feature type="compositionally biased region" description="Polar residues" evidence="1">
    <location>
        <begin position="65"/>
        <end position="80"/>
    </location>
</feature>
<dbReference type="PANTHER" id="PTHR47867">
    <property type="entry name" value="ADENINE NUCLEOTIDE ALPHA HYDROLASES-LIKE SUPERFAMILY PROTEIN"/>
    <property type="match status" value="1"/>
</dbReference>
<dbReference type="PANTHER" id="PTHR47867:SF1">
    <property type="entry name" value="ADENINE NUCLEOTIDE ALPHA HYDROLASES-LIKE SUPERFAMILY PROTEIN"/>
    <property type="match status" value="1"/>
</dbReference>
<feature type="region of interest" description="Disordered" evidence="1">
    <location>
        <begin position="64"/>
        <end position="91"/>
    </location>
</feature>
<dbReference type="Proteomes" id="UP001237642">
    <property type="component" value="Unassembled WGS sequence"/>
</dbReference>
<sequence length="211" mass="22983">MATEGGKALNATRKVMVIADPNRESAAALQYALSHAILDNDSLMLLHVSNNNVKPKHPFPFFKKSGSSINHNSQTSISSLKTERTSSDSGRHFSGGSIDLTFLEDMKKACKKVQPQIEVTTEVVAMDGKDKANVILSQCSEHGIDLLIIGQRRTLSTAILGKQKKNAPIKGDTAEYLIENSKCTCVAVHKKGANAGYLLNTKTQRDFWLLA</sequence>
<dbReference type="SUPFAM" id="SSF52402">
    <property type="entry name" value="Adenine nucleotide alpha hydrolases-like"/>
    <property type="match status" value="1"/>
</dbReference>
<organism evidence="3 4">
    <name type="scientific">Heracleum sosnowskyi</name>
    <dbReference type="NCBI Taxonomy" id="360622"/>
    <lineage>
        <taxon>Eukaryota</taxon>
        <taxon>Viridiplantae</taxon>
        <taxon>Streptophyta</taxon>
        <taxon>Embryophyta</taxon>
        <taxon>Tracheophyta</taxon>
        <taxon>Spermatophyta</taxon>
        <taxon>Magnoliopsida</taxon>
        <taxon>eudicotyledons</taxon>
        <taxon>Gunneridae</taxon>
        <taxon>Pentapetalae</taxon>
        <taxon>asterids</taxon>
        <taxon>campanulids</taxon>
        <taxon>Apiales</taxon>
        <taxon>Apiaceae</taxon>
        <taxon>Apioideae</taxon>
        <taxon>apioid superclade</taxon>
        <taxon>Tordylieae</taxon>
        <taxon>Tordyliinae</taxon>
        <taxon>Heracleum</taxon>
    </lineage>
</organism>
<name>A0AAD8I954_9APIA</name>
<evidence type="ECO:0000313" key="4">
    <source>
        <dbReference type="Proteomes" id="UP001237642"/>
    </source>
</evidence>
<proteinExistence type="predicted"/>
<dbReference type="InterPro" id="IPR006016">
    <property type="entry name" value="UspA"/>
</dbReference>
<accession>A0AAD8I954</accession>
<dbReference type="EMBL" id="JAUIZM010000006">
    <property type="protein sequence ID" value="KAK1379705.1"/>
    <property type="molecule type" value="Genomic_DNA"/>
</dbReference>
<evidence type="ECO:0000259" key="2">
    <source>
        <dbReference type="Pfam" id="PF00582"/>
    </source>
</evidence>
<gene>
    <name evidence="3" type="ORF">POM88_026449</name>
</gene>
<comment type="caution">
    <text evidence="3">The sequence shown here is derived from an EMBL/GenBank/DDBJ whole genome shotgun (WGS) entry which is preliminary data.</text>
</comment>
<keyword evidence="4" id="KW-1185">Reference proteome</keyword>
<evidence type="ECO:0000313" key="3">
    <source>
        <dbReference type="EMBL" id="KAK1379705.1"/>
    </source>
</evidence>
<protein>
    <submittedName>
        <fullName evidence="3">Usp domain-containing protein</fullName>
    </submittedName>
</protein>
<reference evidence="3" key="2">
    <citation type="submission" date="2023-05" db="EMBL/GenBank/DDBJ databases">
        <authorList>
            <person name="Schelkunov M.I."/>
        </authorList>
    </citation>
    <scope>NUCLEOTIDE SEQUENCE</scope>
    <source>
        <strain evidence="3">Hsosn_3</strain>
        <tissue evidence="3">Leaf</tissue>
    </source>
</reference>
<dbReference type="InterPro" id="IPR014729">
    <property type="entry name" value="Rossmann-like_a/b/a_fold"/>
</dbReference>
<feature type="domain" description="UspA" evidence="2">
    <location>
        <begin position="13"/>
        <end position="189"/>
    </location>
</feature>